<comment type="caution">
    <text evidence="4">The sequence shown here is derived from an EMBL/GenBank/DDBJ whole genome shotgun (WGS) entry which is preliminary data.</text>
</comment>
<proteinExistence type="predicted"/>
<sequence length="406" mass="45463">MVGRCMSIFMYTLLTAVFALFFTLVSYIAWHIRGQSAKGDYERKKKWQNFLDKMEVTKTGLDAMSRTPDLSNACFQAGLRTAEFQLSAAPLLEDPASQVLCGKQGLAQGLLYTTLMQEQEGWGKRTQAVARSRIFDDEVQYMLASMAKDWPEAERLQVVTLGCGMDTRPWRLRRGASSRGHSPFKLIWYEVDKASIIELKAKRLQEAGICDGLLAGRVVTLQEKTKVNPVPTQRSTHRTHPASEQLLRRPPSLVVDEYYSLDCDLRHEGALRVCLQDAGFSSSHPTLWILEGDFLPKLDTASASALLKQCSGCSPMGSCLLATTVSSGCKTLALQTGFQHSLEDWQIPGTLSSVSGWDHTAMLGEITQLTRTRYKNECYPYFGRFSDSQELAKLTDVEYIVTTRRI</sequence>
<dbReference type="PANTHER" id="PTHR43619:SF2">
    <property type="entry name" value="S-ADENOSYL-L-METHIONINE-DEPENDENT METHYLTRANSFERASES SUPERFAMILY PROTEIN"/>
    <property type="match status" value="1"/>
</dbReference>
<dbReference type="GO" id="GO:0032259">
    <property type="term" value="P:methylation"/>
    <property type="evidence" value="ECO:0007669"/>
    <property type="project" value="UniProtKB-KW"/>
</dbReference>
<dbReference type="SUPFAM" id="SSF53335">
    <property type="entry name" value="S-adenosyl-L-methionine-dependent methyltransferases"/>
    <property type="match status" value="1"/>
</dbReference>
<dbReference type="AlphaFoldDB" id="A0A250XHG1"/>
<dbReference type="Pfam" id="PF04072">
    <property type="entry name" value="LCM"/>
    <property type="match status" value="1"/>
</dbReference>
<dbReference type="GO" id="GO:0008168">
    <property type="term" value="F:methyltransferase activity"/>
    <property type="evidence" value="ECO:0007669"/>
    <property type="project" value="UniProtKB-KW"/>
</dbReference>
<organism evidence="4 5">
    <name type="scientific">Chlamydomonas eustigma</name>
    <dbReference type="NCBI Taxonomy" id="1157962"/>
    <lineage>
        <taxon>Eukaryota</taxon>
        <taxon>Viridiplantae</taxon>
        <taxon>Chlorophyta</taxon>
        <taxon>core chlorophytes</taxon>
        <taxon>Chlorophyceae</taxon>
        <taxon>CS clade</taxon>
        <taxon>Chlamydomonadales</taxon>
        <taxon>Chlamydomonadaceae</taxon>
        <taxon>Chlamydomonas</taxon>
    </lineage>
</organism>
<dbReference type="EMBL" id="BEGY01000077">
    <property type="protein sequence ID" value="GAX82240.1"/>
    <property type="molecule type" value="Genomic_DNA"/>
</dbReference>
<dbReference type="InterPro" id="IPR007213">
    <property type="entry name" value="Ppm1/Ppm2/Tcmp"/>
</dbReference>
<evidence type="ECO:0000256" key="1">
    <source>
        <dbReference type="ARBA" id="ARBA00022603"/>
    </source>
</evidence>
<dbReference type="OrthoDB" id="434488at2759"/>
<evidence type="ECO:0000313" key="5">
    <source>
        <dbReference type="Proteomes" id="UP000232323"/>
    </source>
</evidence>
<keyword evidence="3" id="KW-0812">Transmembrane</keyword>
<dbReference type="Gene3D" id="3.40.50.150">
    <property type="entry name" value="Vaccinia Virus protein VP39"/>
    <property type="match status" value="1"/>
</dbReference>
<gene>
    <name evidence="4" type="ORF">CEUSTIGMA_g9668.t1</name>
</gene>
<dbReference type="Proteomes" id="UP000232323">
    <property type="component" value="Unassembled WGS sequence"/>
</dbReference>
<keyword evidence="5" id="KW-1185">Reference proteome</keyword>
<evidence type="ECO:0000313" key="4">
    <source>
        <dbReference type="EMBL" id="GAX82240.1"/>
    </source>
</evidence>
<keyword evidence="1" id="KW-0489">Methyltransferase</keyword>
<keyword evidence="3" id="KW-1133">Transmembrane helix</keyword>
<accession>A0A250XHG1</accession>
<evidence type="ECO:0000256" key="3">
    <source>
        <dbReference type="SAM" id="Phobius"/>
    </source>
</evidence>
<protein>
    <submittedName>
        <fullName evidence="4">Uncharacterized protein</fullName>
    </submittedName>
</protein>
<dbReference type="PANTHER" id="PTHR43619">
    <property type="entry name" value="S-ADENOSYL-L-METHIONINE-DEPENDENT METHYLTRANSFERASE YKTD-RELATED"/>
    <property type="match status" value="1"/>
</dbReference>
<feature type="transmembrane region" description="Helical" evidence="3">
    <location>
        <begin position="6"/>
        <end position="30"/>
    </location>
</feature>
<keyword evidence="3" id="KW-0472">Membrane</keyword>
<reference evidence="4 5" key="1">
    <citation type="submission" date="2017-08" db="EMBL/GenBank/DDBJ databases">
        <title>Acidophilic green algal genome provides insights into adaptation to an acidic environment.</title>
        <authorList>
            <person name="Hirooka S."/>
            <person name="Hirose Y."/>
            <person name="Kanesaki Y."/>
            <person name="Higuchi S."/>
            <person name="Fujiwara T."/>
            <person name="Onuma R."/>
            <person name="Era A."/>
            <person name="Ohbayashi R."/>
            <person name="Uzuka A."/>
            <person name="Nozaki H."/>
            <person name="Yoshikawa H."/>
            <person name="Miyagishima S.Y."/>
        </authorList>
    </citation>
    <scope>NUCLEOTIDE SEQUENCE [LARGE SCALE GENOMIC DNA]</scope>
    <source>
        <strain evidence="4 5">NIES-2499</strain>
    </source>
</reference>
<evidence type="ECO:0000256" key="2">
    <source>
        <dbReference type="ARBA" id="ARBA00022679"/>
    </source>
</evidence>
<keyword evidence="2" id="KW-0808">Transferase</keyword>
<dbReference type="InterPro" id="IPR029063">
    <property type="entry name" value="SAM-dependent_MTases_sf"/>
</dbReference>
<name>A0A250XHG1_9CHLO</name>